<evidence type="ECO:0000313" key="2">
    <source>
        <dbReference type="Proteomes" id="UP000589716"/>
    </source>
</evidence>
<accession>A0A853IXN8</accession>
<dbReference type="Proteomes" id="UP000589716">
    <property type="component" value="Unassembled WGS sequence"/>
</dbReference>
<evidence type="ECO:0000313" key="1">
    <source>
        <dbReference type="EMBL" id="NZA01139.1"/>
    </source>
</evidence>
<dbReference type="RefSeq" id="WP_180549646.1">
    <property type="nucleotide sequence ID" value="NZ_JACCKX010000001.1"/>
</dbReference>
<gene>
    <name evidence="1" type="ORF">H0I39_04015</name>
</gene>
<comment type="caution">
    <text evidence="1">The sequence shown here is derived from an EMBL/GenBank/DDBJ whole genome shotgun (WGS) entry which is preliminary data.</text>
</comment>
<proteinExistence type="predicted"/>
<protein>
    <submittedName>
        <fullName evidence="1">Uncharacterized protein</fullName>
    </submittedName>
</protein>
<dbReference type="EMBL" id="JACCKX010000001">
    <property type="protein sequence ID" value="NZA01139.1"/>
    <property type="molecule type" value="Genomic_DNA"/>
</dbReference>
<organism evidence="1 2">
    <name type="scientific">Ottowia beijingensis</name>
    <dbReference type="NCBI Taxonomy" id="1207057"/>
    <lineage>
        <taxon>Bacteria</taxon>
        <taxon>Pseudomonadati</taxon>
        <taxon>Pseudomonadota</taxon>
        <taxon>Betaproteobacteria</taxon>
        <taxon>Burkholderiales</taxon>
        <taxon>Comamonadaceae</taxon>
        <taxon>Ottowia</taxon>
    </lineage>
</organism>
<sequence length="196" mass="21319">MQSDDFELSGIVTQAHHGKVEDQHEVTMGLDFGTSCVKVVIGDHELGQAFAVPLGSGTGIEQYLLPSRLYQTGERFSLTDGAECHRDLKLSLLSDPDQVALQCRAVAFLALIIRRSRGWLLSTRGGLYRSTQLFWKLAIGLPAAHHLDSPKTARLFQRIGSAAWACANAAGDVGLASVQAALDRATGNRLMKMMQR</sequence>
<dbReference type="AlphaFoldDB" id="A0A853IXN8"/>
<reference evidence="1 2" key="1">
    <citation type="submission" date="2020-07" db="EMBL/GenBank/DDBJ databases">
        <authorList>
            <person name="Maaloum M."/>
        </authorList>
    </citation>
    <scope>NUCLEOTIDE SEQUENCE [LARGE SCALE GENOMIC DNA]</scope>
    <source>
        <strain evidence="1 2">GCS-AN-3</strain>
    </source>
</reference>
<name>A0A853IXN8_9BURK</name>
<keyword evidence="2" id="KW-1185">Reference proteome</keyword>